<proteinExistence type="predicted"/>
<protein>
    <submittedName>
        <fullName evidence="1">Transposase</fullName>
    </submittedName>
</protein>
<name>A0A1J5PCR5_9ZZZZ</name>
<dbReference type="GO" id="GO:0003677">
    <property type="term" value="F:DNA binding"/>
    <property type="evidence" value="ECO:0007669"/>
    <property type="project" value="InterPro"/>
</dbReference>
<accession>A0A1J5PCR5</accession>
<reference evidence="1" key="1">
    <citation type="submission" date="2016-10" db="EMBL/GenBank/DDBJ databases">
        <title>Sequence of Gallionella enrichment culture.</title>
        <authorList>
            <person name="Poehlein A."/>
            <person name="Muehling M."/>
            <person name="Daniel R."/>
        </authorList>
    </citation>
    <scope>NUCLEOTIDE SEQUENCE</scope>
</reference>
<dbReference type="EMBL" id="MLJW01009387">
    <property type="protein sequence ID" value="OIQ63019.1"/>
    <property type="molecule type" value="Genomic_DNA"/>
</dbReference>
<sequence>MEAGIEVLPVGGRRRRNRKWPDEVKARIVAETLKPGVTV</sequence>
<dbReference type="GO" id="GO:0006313">
    <property type="term" value="P:DNA transposition"/>
    <property type="evidence" value="ECO:0007669"/>
    <property type="project" value="InterPro"/>
</dbReference>
<gene>
    <name evidence="1" type="ORF">GALL_554480</name>
</gene>
<organism evidence="1">
    <name type="scientific">mine drainage metagenome</name>
    <dbReference type="NCBI Taxonomy" id="410659"/>
    <lineage>
        <taxon>unclassified sequences</taxon>
        <taxon>metagenomes</taxon>
        <taxon>ecological metagenomes</taxon>
    </lineage>
</organism>
<evidence type="ECO:0000313" key="1">
    <source>
        <dbReference type="EMBL" id="OIQ63019.1"/>
    </source>
</evidence>
<comment type="caution">
    <text evidence="1">The sequence shown here is derived from an EMBL/GenBank/DDBJ whole genome shotgun (WGS) entry which is preliminary data.</text>
</comment>
<dbReference type="InterPro" id="IPR002514">
    <property type="entry name" value="Transposase_8"/>
</dbReference>
<dbReference type="GO" id="GO:0004803">
    <property type="term" value="F:transposase activity"/>
    <property type="evidence" value="ECO:0007669"/>
    <property type="project" value="InterPro"/>
</dbReference>
<dbReference type="AlphaFoldDB" id="A0A1J5PCR5"/>
<dbReference type="Pfam" id="PF01527">
    <property type="entry name" value="HTH_Tnp_1"/>
    <property type="match status" value="1"/>
</dbReference>